<comment type="caution">
    <text evidence="1">The sequence shown here is derived from an EMBL/GenBank/DDBJ whole genome shotgun (WGS) entry which is preliminary data.</text>
</comment>
<dbReference type="EMBL" id="VTAV01000024">
    <property type="protein sequence ID" value="TYR31661.1"/>
    <property type="molecule type" value="Genomic_DNA"/>
</dbReference>
<dbReference type="RefSeq" id="WP_148921150.1">
    <property type="nucleotide sequence ID" value="NZ_VTAV01000024.1"/>
</dbReference>
<evidence type="ECO:0000313" key="2">
    <source>
        <dbReference type="Proteomes" id="UP000322362"/>
    </source>
</evidence>
<sequence>MQEQETNKIISITEPHARQKVSRIDFEILANFYRICKKKGISEREVSFLLGKYNKYFVEILNPFGKEHIKTEFLDMLPAIASTSFRQIIPNTVKPNETLDIDGTYNFYSDRLCEVTYYKFTVTYDDDSSKNFRWKIEATKGGRAKINKDLLDTLKGMVAAGYFDNTKFALTIYLHLKKAYKSRYTPLEIQIALAKLCNKKAETDFALEEDTENSRVVYMKKN</sequence>
<gene>
    <name evidence="1" type="ORF">FXV77_20680</name>
</gene>
<dbReference type="AlphaFoldDB" id="A0A5D4GS61"/>
<protein>
    <submittedName>
        <fullName evidence="1">Uncharacterized protein</fullName>
    </submittedName>
</protein>
<keyword evidence="2" id="KW-1185">Reference proteome</keyword>
<reference evidence="1 2" key="1">
    <citation type="submission" date="2019-08" db="EMBL/GenBank/DDBJ databases">
        <title>Phlebobacter frassis gen. nov. sp. nov., a new member of family Sphingobacteriaceae isolated from sand fly rearing media.</title>
        <authorList>
            <person name="Kakumanu M.L."/>
            <person name="Marayati B.F."/>
            <person name="Wada-Katsumata A."/>
            <person name="Wasserberg G."/>
            <person name="Schal C."/>
            <person name="Apperson C.S."/>
            <person name="Ponnusamy L."/>
        </authorList>
    </citation>
    <scope>NUCLEOTIDE SEQUENCE [LARGE SCALE GENOMIC DNA]</scope>
    <source>
        <strain evidence="1 2">SSI9</strain>
    </source>
</reference>
<name>A0A5D4GS61_9SPHI</name>
<proteinExistence type="predicted"/>
<evidence type="ECO:0000313" key="1">
    <source>
        <dbReference type="EMBL" id="TYR31661.1"/>
    </source>
</evidence>
<organism evidence="1 2">
    <name type="scientific">Sphingobacterium phlebotomi</name>
    <dbReference type="NCBI Taxonomy" id="2605433"/>
    <lineage>
        <taxon>Bacteria</taxon>
        <taxon>Pseudomonadati</taxon>
        <taxon>Bacteroidota</taxon>
        <taxon>Sphingobacteriia</taxon>
        <taxon>Sphingobacteriales</taxon>
        <taxon>Sphingobacteriaceae</taxon>
        <taxon>Sphingobacterium</taxon>
    </lineage>
</organism>
<dbReference type="Proteomes" id="UP000322362">
    <property type="component" value="Unassembled WGS sequence"/>
</dbReference>
<accession>A0A5D4GS61</accession>